<evidence type="ECO:0000313" key="3">
    <source>
        <dbReference type="Proteomes" id="UP000189796"/>
    </source>
</evidence>
<feature type="signal peptide" evidence="1">
    <location>
        <begin position="1"/>
        <end position="21"/>
    </location>
</feature>
<gene>
    <name evidence="2" type="ORF">SAMN05443248_1490</name>
</gene>
<sequence length="222" mass="23768">MIKSVLYAAIGFAAISSIALAGDDREDLSSATALLPSGTFTTSAHSDQWKIANALSAGPASITDHATVIDWPANPKHGMSQGRVLREGTNGWTCMRDVPGRPQHDPMCVDETMMKWLDATLAGKKPDIDRVGLSYMLMGEARQGQGATPAKDPSQVKEWFTVGPHVMMVLPDSAKDALRGINQDLSNNQPYTSLLSSADVATPIWVIPVAKGGDRIKEEPAK</sequence>
<dbReference type="AlphaFoldDB" id="A0A1M5JMY4"/>
<accession>A0A1M5JMY4</accession>
<reference evidence="2 3" key="1">
    <citation type="submission" date="2016-11" db="EMBL/GenBank/DDBJ databases">
        <authorList>
            <person name="Jaros S."/>
            <person name="Januszkiewicz K."/>
            <person name="Wedrychowicz H."/>
        </authorList>
    </citation>
    <scope>NUCLEOTIDE SEQUENCE [LARGE SCALE GENOMIC DNA]</scope>
    <source>
        <strain evidence="2 3">GAS138</strain>
    </source>
</reference>
<name>A0A1M5JMY4_9BRAD</name>
<evidence type="ECO:0000313" key="2">
    <source>
        <dbReference type="EMBL" id="SHG41888.1"/>
    </source>
</evidence>
<dbReference type="EMBL" id="LT670817">
    <property type="protein sequence ID" value="SHG41888.1"/>
    <property type="molecule type" value="Genomic_DNA"/>
</dbReference>
<keyword evidence="1" id="KW-0732">Signal</keyword>
<organism evidence="2 3">
    <name type="scientific">Bradyrhizobium erythrophlei</name>
    <dbReference type="NCBI Taxonomy" id="1437360"/>
    <lineage>
        <taxon>Bacteria</taxon>
        <taxon>Pseudomonadati</taxon>
        <taxon>Pseudomonadota</taxon>
        <taxon>Alphaproteobacteria</taxon>
        <taxon>Hyphomicrobiales</taxon>
        <taxon>Nitrobacteraceae</taxon>
        <taxon>Bradyrhizobium</taxon>
    </lineage>
</organism>
<evidence type="ECO:0000256" key="1">
    <source>
        <dbReference type="SAM" id="SignalP"/>
    </source>
</evidence>
<protein>
    <submittedName>
        <fullName evidence="2">Uncharacterized protein</fullName>
    </submittedName>
</protein>
<proteinExistence type="predicted"/>
<dbReference type="RefSeq" id="WP_079600665.1">
    <property type="nucleotide sequence ID" value="NZ_LT670817.1"/>
</dbReference>
<dbReference type="OrthoDB" id="4760845at2"/>
<dbReference type="Proteomes" id="UP000189796">
    <property type="component" value="Chromosome I"/>
</dbReference>
<feature type="chain" id="PRO_5012974245" evidence="1">
    <location>
        <begin position="22"/>
        <end position="222"/>
    </location>
</feature>